<comment type="caution">
    <text evidence="2">The sequence shown here is derived from an EMBL/GenBank/DDBJ whole genome shotgun (WGS) entry which is preliminary data.</text>
</comment>
<feature type="transmembrane region" description="Helical" evidence="1">
    <location>
        <begin position="23"/>
        <end position="42"/>
    </location>
</feature>
<organism evidence="2 3">
    <name type="scientific">Panicum virgatum</name>
    <name type="common">Blackwell switchgrass</name>
    <dbReference type="NCBI Taxonomy" id="38727"/>
    <lineage>
        <taxon>Eukaryota</taxon>
        <taxon>Viridiplantae</taxon>
        <taxon>Streptophyta</taxon>
        <taxon>Embryophyta</taxon>
        <taxon>Tracheophyta</taxon>
        <taxon>Spermatophyta</taxon>
        <taxon>Magnoliopsida</taxon>
        <taxon>Liliopsida</taxon>
        <taxon>Poales</taxon>
        <taxon>Poaceae</taxon>
        <taxon>PACMAD clade</taxon>
        <taxon>Panicoideae</taxon>
        <taxon>Panicodae</taxon>
        <taxon>Paniceae</taxon>
        <taxon>Panicinae</taxon>
        <taxon>Panicum</taxon>
        <taxon>Panicum sect. Hiantes</taxon>
    </lineage>
</organism>
<dbReference type="EMBL" id="CM029053">
    <property type="protein sequence ID" value="KAG2550980.1"/>
    <property type="molecule type" value="Genomic_DNA"/>
</dbReference>
<dbReference type="AlphaFoldDB" id="A0A8T0NNK3"/>
<sequence length="141" mass="13597">MANDGSPSGRGGRGCGTPTRVDLLALLLAAVLCSASYCLGLWQNSRGAAGSRVLALGLAAAVPVGATPSCAGDSDEPLDFEAHHNAEDAGLSVSATAASTGARRALRGAATGRTGYRGAASAARVVGGSGLRFADAGAVGG</sequence>
<name>A0A8T0NNK3_PANVG</name>
<protein>
    <submittedName>
        <fullName evidence="2">Uncharacterized protein</fullName>
    </submittedName>
</protein>
<keyword evidence="1" id="KW-1133">Transmembrane helix</keyword>
<evidence type="ECO:0000313" key="3">
    <source>
        <dbReference type="Proteomes" id="UP000823388"/>
    </source>
</evidence>
<dbReference type="Proteomes" id="UP000823388">
    <property type="component" value="Chromosome 9K"/>
</dbReference>
<gene>
    <name evidence="2" type="ORF">PVAP13_9KG293200</name>
</gene>
<reference evidence="2" key="1">
    <citation type="submission" date="2020-05" db="EMBL/GenBank/DDBJ databases">
        <title>WGS assembly of Panicum virgatum.</title>
        <authorList>
            <person name="Lovell J.T."/>
            <person name="Jenkins J."/>
            <person name="Shu S."/>
            <person name="Juenger T.E."/>
            <person name="Schmutz J."/>
        </authorList>
    </citation>
    <scope>NUCLEOTIDE SEQUENCE</scope>
    <source>
        <strain evidence="2">AP13</strain>
    </source>
</reference>
<keyword evidence="1" id="KW-0472">Membrane</keyword>
<proteinExistence type="predicted"/>
<evidence type="ECO:0000313" key="2">
    <source>
        <dbReference type="EMBL" id="KAG2550980.1"/>
    </source>
</evidence>
<keyword evidence="1" id="KW-0812">Transmembrane</keyword>
<keyword evidence="3" id="KW-1185">Reference proteome</keyword>
<evidence type="ECO:0000256" key="1">
    <source>
        <dbReference type="SAM" id="Phobius"/>
    </source>
</evidence>
<accession>A0A8T0NNK3</accession>